<feature type="domain" description="Glycosyltransferase 2-like" evidence="1">
    <location>
        <begin position="6"/>
        <end position="113"/>
    </location>
</feature>
<dbReference type="AlphaFoldDB" id="A0A9J6ZT07"/>
<accession>A0A9J6ZT07</accession>
<dbReference type="Proteomes" id="UP001056426">
    <property type="component" value="Chromosome"/>
</dbReference>
<reference evidence="2" key="1">
    <citation type="submission" date="2022-05" db="EMBL/GenBank/DDBJ databases">
        <authorList>
            <person name="Sun X."/>
        </authorList>
    </citation>
    <scope>NUCLEOTIDE SEQUENCE</scope>
    <source>
        <strain evidence="2">Ai-910</strain>
    </source>
</reference>
<evidence type="ECO:0000259" key="1">
    <source>
        <dbReference type="Pfam" id="PF00535"/>
    </source>
</evidence>
<dbReference type="Pfam" id="PF00535">
    <property type="entry name" value="Glycos_transf_2"/>
    <property type="match status" value="1"/>
</dbReference>
<sequence>MTNITLVITSCGRLDLLQRTIDSLWQYYQFPKDRFIIIEDSANKAVATELQSIYGQKATVIFNEKNIGLLASVDKAYSYVKTPYIFHCEDDWVFYRPGFIEESIAMLEADPKLKQVNLRSIHHDYIKNHPLDIEKERLEIAGTTCYKVRMPENFDKSGIKTQLPLHELDWSCFSFNPGVVRLKDYAATKGYKNIAESEAEISSWYKKRGYYMVVLENDAVLHIGWGHSLEGHDPKTYSFSKRLRNFVKAGLNIFGANWKYEKG</sequence>
<dbReference type="RefSeq" id="WP_250725224.1">
    <property type="nucleotide sequence ID" value="NZ_CP098400.1"/>
</dbReference>
<organism evidence="2 3">
    <name type="scientific">Xiashengella succiniciproducens</name>
    <dbReference type="NCBI Taxonomy" id="2949635"/>
    <lineage>
        <taxon>Bacteria</taxon>
        <taxon>Pseudomonadati</taxon>
        <taxon>Bacteroidota</taxon>
        <taxon>Bacteroidia</taxon>
        <taxon>Marinilabiliales</taxon>
        <taxon>Marinilabiliaceae</taxon>
        <taxon>Xiashengella</taxon>
    </lineage>
</organism>
<dbReference type="InterPro" id="IPR029044">
    <property type="entry name" value="Nucleotide-diphossugar_trans"/>
</dbReference>
<name>A0A9J6ZT07_9BACT</name>
<gene>
    <name evidence="2" type="ORF">M9189_05455</name>
</gene>
<proteinExistence type="predicted"/>
<keyword evidence="3" id="KW-1185">Reference proteome</keyword>
<evidence type="ECO:0000313" key="2">
    <source>
        <dbReference type="EMBL" id="URW80797.1"/>
    </source>
</evidence>
<protein>
    <submittedName>
        <fullName evidence="2">Glycosyltransferase</fullName>
    </submittedName>
</protein>
<evidence type="ECO:0000313" key="3">
    <source>
        <dbReference type="Proteomes" id="UP001056426"/>
    </source>
</evidence>
<dbReference type="InterPro" id="IPR001173">
    <property type="entry name" value="Glyco_trans_2-like"/>
</dbReference>
<dbReference type="Gene3D" id="3.90.550.10">
    <property type="entry name" value="Spore Coat Polysaccharide Biosynthesis Protein SpsA, Chain A"/>
    <property type="match status" value="1"/>
</dbReference>
<dbReference type="KEGG" id="alkq:M9189_05455"/>
<reference evidence="2" key="2">
    <citation type="submission" date="2022-06" db="EMBL/GenBank/DDBJ databases">
        <title>Xiashengella guii gen. nov. sp. nov., a bacterium isolated form anaerobic digestion tank.</title>
        <authorList>
            <person name="Huang H."/>
        </authorList>
    </citation>
    <scope>NUCLEOTIDE SEQUENCE</scope>
    <source>
        <strain evidence="2">Ai-910</strain>
    </source>
</reference>
<dbReference type="EMBL" id="CP098400">
    <property type="protein sequence ID" value="URW80797.1"/>
    <property type="molecule type" value="Genomic_DNA"/>
</dbReference>
<dbReference type="SUPFAM" id="SSF53448">
    <property type="entry name" value="Nucleotide-diphospho-sugar transferases"/>
    <property type="match status" value="1"/>
</dbReference>